<reference evidence="6" key="1">
    <citation type="submission" date="2017-02" db="UniProtKB">
        <authorList>
            <consortium name="WormBaseParasite"/>
        </authorList>
    </citation>
    <scope>IDENTIFICATION</scope>
</reference>
<feature type="domain" description="ShKT" evidence="3">
    <location>
        <begin position="494"/>
        <end position="528"/>
    </location>
</feature>
<dbReference type="WBParaSite" id="ASIM_0001213601-mRNA-1">
    <property type="protein sequence ID" value="ASIM_0001213601-mRNA-1"/>
    <property type="gene ID" value="ASIM_0001213601"/>
</dbReference>
<dbReference type="InterPro" id="IPR003582">
    <property type="entry name" value="ShKT_dom"/>
</dbReference>
<reference evidence="4 5" key="2">
    <citation type="submission" date="2018-11" db="EMBL/GenBank/DDBJ databases">
        <authorList>
            <consortium name="Pathogen Informatics"/>
        </authorList>
    </citation>
    <scope>NUCLEOTIDE SEQUENCE [LARGE SCALE GENOMIC DNA]</scope>
</reference>
<evidence type="ECO:0000256" key="2">
    <source>
        <dbReference type="SAM" id="MobiDB-lite"/>
    </source>
</evidence>
<dbReference type="Gene3D" id="1.10.10.1940">
    <property type="match status" value="4"/>
</dbReference>
<feature type="compositionally biased region" description="Low complexity" evidence="2">
    <location>
        <begin position="124"/>
        <end position="136"/>
    </location>
</feature>
<feature type="compositionally biased region" description="Low complexity" evidence="2">
    <location>
        <begin position="72"/>
        <end position="108"/>
    </location>
</feature>
<feature type="compositionally biased region" description="Polar residues" evidence="2">
    <location>
        <begin position="242"/>
        <end position="258"/>
    </location>
</feature>
<feature type="compositionally biased region" description="Polar residues" evidence="2">
    <location>
        <begin position="211"/>
        <end position="233"/>
    </location>
</feature>
<feature type="compositionally biased region" description="Low complexity" evidence="2">
    <location>
        <begin position="146"/>
        <end position="182"/>
    </location>
</feature>
<evidence type="ECO:0000313" key="4">
    <source>
        <dbReference type="EMBL" id="VDK45426.1"/>
    </source>
</evidence>
<dbReference type="Pfam" id="PF01549">
    <property type="entry name" value="ShK"/>
    <property type="match status" value="6"/>
</dbReference>
<dbReference type="AlphaFoldDB" id="A0A0M3JV90"/>
<feature type="compositionally biased region" description="Polar residues" evidence="2">
    <location>
        <begin position="109"/>
        <end position="123"/>
    </location>
</feature>
<keyword evidence="1" id="KW-1015">Disulfide bond</keyword>
<feature type="compositionally biased region" description="Polar residues" evidence="2">
    <location>
        <begin position="183"/>
        <end position="194"/>
    </location>
</feature>
<dbReference type="PROSITE" id="PS51670">
    <property type="entry name" value="SHKT"/>
    <property type="match status" value="3"/>
</dbReference>
<feature type="domain" description="ShKT" evidence="3">
    <location>
        <begin position="726"/>
        <end position="759"/>
    </location>
</feature>
<evidence type="ECO:0000313" key="5">
    <source>
        <dbReference type="Proteomes" id="UP000267096"/>
    </source>
</evidence>
<protein>
    <submittedName>
        <fullName evidence="6">ShKT domain-containing protein</fullName>
    </submittedName>
</protein>
<evidence type="ECO:0000259" key="3">
    <source>
        <dbReference type="PROSITE" id="PS51670"/>
    </source>
</evidence>
<feature type="region of interest" description="Disordered" evidence="2">
    <location>
        <begin position="1"/>
        <end position="258"/>
    </location>
</feature>
<proteinExistence type="predicted"/>
<organism evidence="6">
    <name type="scientific">Anisakis simplex</name>
    <name type="common">Herring worm</name>
    <dbReference type="NCBI Taxonomy" id="6269"/>
    <lineage>
        <taxon>Eukaryota</taxon>
        <taxon>Metazoa</taxon>
        <taxon>Ecdysozoa</taxon>
        <taxon>Nematoda</taxon>
        <taxon>Chromadorea</taxon>
        <taxon>Rhabditida</taxon>
        <taxon>Spirurina</taxon>
        <taxon>Ascaridomorpha</taxon>
        <taxon>Ascaridoidea</taxon>
        <taxon>Anisakidae</taxon>
        <taxon>Anisakis</taxon>
        <taxon>Anisakis simplex complex</taxon>
    </lineage>
</organism>
<dbReference type="PANTHER" id="PTHR21724:SF109">
    <property type="entry name" value="SHKT DOMAIN-CONTAINING PROTEIN"/>
    <property type="match status" value="1"/>
</dbReference>
<accession>A0A0M3JV90</accession>
<feature type="domain" description="ShKT" evidence="3">
    <location>
        <begin position="674"/>
        <end position="707"/>
    </location>
</feature>
<dbReference type="PANTHER" id="PTHR21724">
    <property type="entry name" value="SHKT DOMAIN-CONTAINING PROTEIN"/>
    <property type="match status" value="1"/>
</dbReference>
<dbReference type="SMART" id="SM00254">
    <property type="entry name" value="ShKT"/>
    <property type="match status" value="6"/>
</dbReference>
<comment type="caution">
    <text evidence="1">Lacks conserved residue(s) required for the propagation of feature annotation.</text>
</comment>
<feature type="compositionally biased region" description="Polar residues" evidence="2">
    <location>
        <begin position="1"/>
        <end position="13"/>
    </location>
</feature>
<dbReference type="Proteomes" id="UP000267096">
    <property type="component" value="Unassembled WGS sequence"/>
</dbReference>
<evidence type="ECO:0000256" key="1">
    <source>
        <dbReference type="PROSITE-ProRule" id="PRU01005"/>
    </source>
</evidence>
<dbReference type="OrthoDB" id="5855340at2759"/>
<feature type="compositionally biased region" description="Low complexity" evidence="2">
    <location>
        <begin position="43"/>
        <end position="62"/>
    </location>
</feature>
<feature type="disulfide bond" evidence="1">
    <location>
        <begin position="494"/>
        <end position="528"/>
    </location>
</feature>
<keyword evidence="5" id="KW-1185">Reference proteome</keyword>
<evidence type="ECO:0000313" key="6">
    <source>
        <dbReference type="WBParaSite" id="ASIM_0001213601-mRNA-1"/>
    </source>
</evidence>
<gene>
    <name evidence="4" type="ORF">ASIM_LOCUS11602</name>
</gene>
<sequence length="765" mass="80358">MEHATSSSSLSTKTVQTSSEQASSSSVEQSSMSTDAEQTTIAGTLATGTQSSQTASGTLSTLDQTATPSFGTTSMEHATSSSSLSTNAAETSSEQASSSSVEQSSMSTDAEQTTFVSSLPTGIQSSQTVSGTVSSSEKTATPPFGSTSMEHATSSSSISTEATETSSEPASSSSVEQSSMSTDAEQTTFASTLPTGTQSSQTVSGTLSTLEQSTATLPISTGTKQVSSSPSKSAQEDVTRFEATSSTSTEGSRTPTDAEQTTFAATLATGTQSSQTASGTLSTLDQTATPSLFSTDVAEITSVPASSITTVEESSTSTNAEQATHSSTLPIATLSSPTVSTAFTKLGQTTSPLSWYTITEEATSTSSFSSGMKEMTTASVAYTSEEQSMTSTGSVQAALSKTSPIIARSTPAASATFSSLIPSTIPVPTSSTACFDRSNCTAILEYCYDEQLKEAMMKYCPMFCGYCTASSLATSSFPSTRQLSSTISISGIICYDRCNNCSPFLEYCRDERVKDVMMVECPLSCGFCSVPTSTTSSLLSRKLSSSTISISETSCYDRSDCSAFLEYCYSERVREEMKRHCSLSCGYCTVQSSSASVSPNPQLLSTTSTSEVMCYDKSDCSSLLEHCYDERFKGNMMTICARSCGYCTLESSTVSIVPSVTHPFSTISTSKTSCSDRSNCSLFVQFCSNQDLIDLMMSDCAMTCGFCTSQPSTTISTFLTAPHQICRDTSNCASFVDYCNTPALIDEFRTHCAKTCSFCTNQPVS</sequence>
<name>A0A0M3JV90_ANISI</name>
<feature type="compositionally biased region" description="Low complexity" evidence="2">
    <location>
        <begin position="195"/>
        <end position="210"/>
    </location>
</feature>
<dbReference type="EMBL" id="UYRR01031086">
    <property type="protein sequence ID" value="VDK45426.1"/>
    <property type="molecule type" value="Genomic_DNA"/>
</dbReference>
<feature type="compositionally biased region" description="Low complexity" evidence="2">
    <location>
        <begin position="14"/>
        <end position="34"/>
    </location>
</feature>